<dbReference type="Proteomes" id="UP001059663">
    <property type="component" value="Chromosome"/>
</dbReference>
<evidence type="ECO:0000313" key="1">
    <source>
        <dbReference type="EMBL" id="UUZ45297.1"/>
    </source>
</evidence>
<name>A0AC61U641_9MICO</name>
<evidence type="ECO:0000313" key="2">
    <source>
        <dbReference type="Proteomes" id="UP001059663"/>
    </source>
</evidence>
<gene>
    <name evidence="1" type="ORF">LP422_03455</name>
</gene>
<accession>A0AC61U641</accession>
<sequence>MRRSRGPVLSGSTTAGELVSLRPLRVRDRAELVRLRTRSADWLRPRDPTVPPGGAPRRDIAADFGGYVRALDAERRSGSGLSPVIVVDDAIVGMVAASSIVEGALRSGSIGYWVGHEVAGRGIAPTAVALLGDHLMDPSGRALHRIQLEIRLDNAPSLAVAAKLGLRDEGIRRAYLHIDGARRDHRSFAVVTEDIGPGGLLARLSHQQHQPRPRHTDQPAPP</sequence>
<organism evidence="1 2">
    <name type="scientific">Janibacter limosus</name>
    <dbReference type="NCBI Taxonomy" id="53458"/>
    <lineage>
        <taxon>Bacteria</taxon>
        <taxon>Bacillati</taxon>
        <taxon>Actinomycetota</taxon>
        <taxon>Actinomycetes</taxon>
        <taxon>Micrococcales</taxon>
        <taxon>Intrasporangiaceae</taxon>
        <taxon>Janibacter</taxon>
    </lineage>
</organism>
<protein>
    <submittedName>
        <fullName evidence="1">GNAT family N-acetyltransferase</fullName>
    </submittedName>
</protein>
<proteinExistence type="predicted"/>
<dbReference type="EMBL" id="CP087977">
    <property type="protein sequence ID" value="UUZ45297.1"/>
    <property type="molecule type" value="Genomic_DNA"/>
</dbReference>
<reference evidence="1" key="1">
    <citation type="submission" date="2021-11" db="EMBL/GenBank/DDBJ databases">
        <title>Study of the species diversity of bacterial strains isolated from a unique natural object - Shulgan-Tash cave (Bashkiria).</title>
        <authorList>
            <person name="Sazanova A.L."/>
            <person name="Chirak E.R."/>
            <person name="Safronova V.I."/>
        </authorList>
    </citation>
    <scope>NUCLEOTIDE SEQUENCE</scope>
    <source>
        <strain evidence="1">P1</strain>
    </source>
</reference>